<dbReference type="EC" id="3.2.1.21" evidence="3"/>
<dbReference type="InterPro" id="IPR051915">
    <property type="entry name" value="Cellulose_Degrad_GH3"/>
</dbReference>
<dbReference type="InterPro" id="IPR002772">
    <property type="entry name" value="Glyco_hydro_3_C"/>
</dbReference>
<name>A0A9P6MYQ8_9FUNG</name>
<dbReference type="InterPro" id="IPR026891">
    <property type="entry name" value="Fn3-like"/>
</dbReference>
<dbReference type="GO" id="GO:0009251">
    <property type="term" value="P:glucan catabolic process"/>
    <property type="evidence" value="ECO:0007669"/>
    <property type="project" value="TreeGrafter"/>
</dbReference>
<dbReference type="SMART" id="SM01217">
    <property type="entry name" value="Fn3_like"/>
    <property type="match status" value="1"/>
</dbReference>
<dbReference type="Gene3D" id="3.40.50.1700">
    <property type="entry name" value="Glycoside hydrolase family 3 C-terminal domain"/>
    <property type="match status" value="1"/>
</dbReference>
<dbReference type="Proteomes" id="UP000703661">
    <property type="component" value="Unassembled WGS sequence"/>
</dbReference>
<dbReference type="Pfam" id="PF00933">
    <property type="entry name" value="Glyco_hydro_3"/>
    <property type="match status" value="1"/>
</dbReference>
<dbReference type="SUPFAM" id="SSF52279">
    <property type="entry name" value="Beta-D-glucan exohydrolase, C-terminal domain"/>
    <property type="match status" value="1"/>
</dbReference>
<dbReference type="PANTHER" id="PTHR30620">
    <property type="entry name" value="PERIPLASMIC BETA-GLUCOSIDASE-RELATED"/>
    <property type="match status" value="1"/>
</dbReference>
<organism evidence="8 9">
    <name type="scientific">Entomortierella chlamydospora</name>
    <dbReference type="NCBI Taxonomy" id="101097"/>
    <lineage>
        <taxon>Eukaryota</taxon>
        <taxon>Fungi</taxon>
        <taxon>Fungi incertae sedis</taxon>
        <taxon>Mucoromycota</taxon>
        <taxon>Mortierellomycotina</taxon>
        <taxon>Mortierellomycetes</taxon>
        <taxon>Mortierellales</taxon>
        <taxon>Mortierellaceae</taxon>
        <taxon>Entomortierella</taxon>
    </lineage>
</organism>
<evidence type="ECO:0000256" key="2">
    <source>
        <dbReference type="ARBA" id="ARBA00005336"/>
    </source>
</evidence>
<dbReference type="InterPro" id="IPR013783">
    <property type="entry name" value="Ig-like_fold"/>
</dbReference>
<evidence type="ECO:0000256" key="3">
    <source>
        <dbReference type="ARBA" id="ARBA00012744"/>
    </source>
</evidence>
<evidence type="ECO:0000256" key="4">
    <source>
        <dbReference type="ARBA" id="ARBA00022729"/>
    </source>
</evidence>
<gene>
    <name evidence="8" type="ORF">BGZ80_006608</name>
</gene>
<keyword evidence="9" id="KW-1185">Reference proteome</keyword>
<proteinExistence type="inferred from homology"/>
<dbReference type="InterPro" id="IPR036881">
    <property type="entry name" value="Glyco_hydro_3_C_sf"/>
</dbReference>
<reference evidence="8" key="1">
    <citation type="journal article" date="2020" name="Fungal Divers.">
        <title>Resolving the Mortierellaceae phylogeny through synthesis of multi-gene phylogenetics and phylogenomics.</title>
        <authorList>
            <person name="Vandepol N."/>
            <person name="Liber J."/>
            <person name="Desiro A."/>
            <person name="Na H."/>
            <person name="Kennedy M."/>
            <person name="Barry K."/>
            <person name="Grigoriev I.V."/>
            <person name="Miller A.N."/>
            <person name="O'Donnell K."/>
            <person name="Stajich J.E."/>
            <person name="Bonito G."/>
        </authorList>
    </citation>
    <scope>NUCLEOTIDE SEQUENCE</scope>
    <source>
        <strain evidence="8">NRRL 2769</strain>
    </source>
</reference>
<keyword evidence="6" id="KW-0326">Glycosidase</keyword>
<dbReference type="SUPFAM" id="SSF51445">
    <property type="entry name" value="(Trans)glycosidases"/>
    <property type="match status" value="1"/>
</dbReference>
<evidence type="ECO:0000256" key="5">
    <source>
        <dbReference type="ARBA" id="ARBA00022801"/>
    </source>
</evidence>
<dbReference type="InterPro" id="IPR017853">
    <property type="entry name" value="GH"/>
</dbReference>
<dbReference type="Pfam" id="PF14310">
    <property type="entry name" value="Fn3-like"/>
    <property type="match status" value="1"/>
</dbReference>
<dbReference type="AlphaFoldDB" id="A0A9P6MYQ8"/>
<dbReference type="InterPro" id="IPR001764">
    <property type="entry name" value="Glyco_hydro_3_N"/>
</dbReference>
<dbReference type="PANTHER" id="PTHR30620:SF16">
    <property type="entry name" value="LYSOSOMAL BETA GLUCOSIDASE"/>
    <property type="match status" value="1"/>
</dbReference>
<dbReference type="Gene3D" id="2.60.40.10">
    <property type="entry name" value="Immunoglobulins"/>
    <property type="match status" value="1"/>
</dbReference>
<evidence type="ECO:0000259" key="7">
    <source>
        <dbReference type="SMART" id="SM01217"/>
    </source>
</evidence>
<accession>A0A9P6MYQ8</accession>
<evidence type="ECO:0000313" key="8">
    <source>
        <dbReference type="EMBL" id="KAG0018881.1"/>
    </source>
</evidence>
<keyword evidence="5" id="KW-0378">Hydrolase</keyword>
<keyword evidence="4" id="KW-0732">Signal</keyword>
<feature type="domain" description="Fibronectin type III-like" evidence="7">
    <location>
        <begin position="456"/>
        <end position="524"/>
    </location>
</feature>
<evidence type="ECO:0000256" key="6">
    <source>
        <dbReference type="ARBA" id="ARBA00023295"/>
    </source>
</evidence>
<protein>
    <recommendedName>
        <fullName evidence="3">beta-glucosidase</fullName>
        <ecNumber evidence="3">3.2.1.21</ecNumber>
    </recommendedName>
</protein>
<dbReference type="Pfam" id="PF01915">
    <property type="entry name" value="Glyco_hydro_3_C"/>
    <property type="match status" value="1"/>
</dbReference>
<dbReference type="EMBL" id="JAAAID010000327">
    <property type="protein sequence ID" value="KAG0018881.1"/>
    <property type="molecule type" value="Genomic_DNA"/>
</dbReference>
<comment type="caution">
    <text evidence="8">The sequence shown here is derived from an EMBL/GenBank/DDBJ whole genome shotgun (WGS) entry which is preliminary data.</text>
</comment>
<comment type="similarity">
    <text evidence="2">Belongs to the glycosyl hydrolase 3 family.</text>
</comment>
<dbReference type="InterPro" id="IPR036962">
    <property type="entry name" value="Glyco_hydro_3_N_sf"/>
</dbReference>
<dbReference type="Gene3D" id="3.20.20.300">
    <property type="entry name" value="Glycoside hydrolase, family 3, N-terminal domain"/>
    <property type="match status" value="2"/>
</dbReference>
<dbReference type="GO" id="GO:0008422">
    <property type="term" value="F:beta-glucosidase activity"/>
    <property type="evidence" value="ECO:0007669"/>
    <property type="project" value="UniProtKB-EC"/>
</dbReference>
<evidence type="ECO:0000313" key="9">
    <source>
        <dbReference type="Proteomes" id="UP000703661"/>
    </source>
</evidence>
<sequence length="535" mass="58938">MGGAMIRGLQGDYKKDRTRVAACMKHFIGYSVSRNGQDKPSVWIPGNYLMDYFVPSFQVAVQAGVATAMETYIDVNSQPELDRLYTEHHTASSLRATAQMCLKQTALDMAMVPELESFSRDAVALVQEGEIDRQRLVESVAKVLQLKKDVGLFDQPVSDPKLLSYVGSKQDITATKNAVRESITVLKNMDSILPLKSNRILVTGPAANSIRALSDGWSIKWQGAEDNEWYQGRGETIMDGMYSEFGSDSVSFKESVDFDGNPVSGSEDAFLTAIGDVDTVVLFLGEKPYAEIAGNINNLDLPLGQLDLIRKAAEKAKGTNTKVVLVLVEGRPRVLQDLTDKVDAIVMAYLPGPWGGHPIAEILRGSVNPSGRLPMTYPNGPGDMNSNYYRSGVDPYKPLFSFGEGLSYSTVEYQNLKLNNNLLHAKTYEDGSSKDSHESGDVNWIDGTNDKFKVPESTIVAKVNRSDVMPEAFLLKGFRKVSLDADETKEVEFTITRDALAYHGRSLRKKVEKGKFTLTVNAVRPEAQSVKFEAV</sequence>
<comment type="catalytic activity">
    <reaction evidence="1">
        <text>Hydrolysis of terminal, non-reducing beta-D-glucosyl residues with release of beta-D-glucose.</text>
        <dbReference type="EC" id="3.2.1.21"/>
    </reaction>
</comment>
<evidence type="ECO:0000256" key="1">
    <source>
        <dbReference type="ARBA" id="ARBA00000448"/>
    </source>
</evidence>